<dbReference type="SUPFAM" id="SSF53822">
    <property type="entry name" value="Periplasmic binding protein-like I"/>
    <property type="match status" value="1"/>
</dbReference>
<protein>
    <recommendedName>
        <fullName evidence="3">Receptor ligand binding region domain-containing protein</fullName>
    </recommendedName>
</protein>
<evidence type="ECO:0000313" key="2">
    <source>
        <dbReference type="Proteomes" id="UP000186922"/>
    </source>
</evidence>
<organism evidence="1 2">
    <name type="scientific">Ramazzottius varieornatus</name>
    <name type="common">Water bear</name>
    <name type="synonym">Tardigrade</name>
    <dbReference type="NCBI Taxonomy" id="947166"/>
    <lineage>
        <taxon>Eukaryota</taxon>
        <taxon>Metazoa</taxon>
        <taxon>Ecdysozoa</taxon>
        <taxon>Tardigrada</taxon>
        <taxon>Eutardigrada</taxon>
        <taxon>Parachela</taxon>
        <taxon>Hypsibioidea</taxon>
        <taxon>Ramazzottiidae</taxon>
        <taxon>Ramazzottius</taxon>
    </lineage>
</organism>
<keyword evidence="2" id="KW-1185">Reference proteome</keyword>
<dbReference type="OrthoDB" id="6158579at2759"/>
<gene>
    <name evidence="1" type="primary">RvY_08531-1</name>
    <name evidence="1" type="synonym">RvY_08531.1</name>
    <name evidence="1" type="ORF">RvY_08531</name>
</gene>
<dbReference type="AlphaFoldDB" id="A0A1D1V644"/>
<comment type="caution">
    <text evidence="1">The sequence shown here is derived from an EMBL/GenBank/DDBJ whole genome shotgun (WGS) entry which is preliminary data.</text>
</comment>
<evidence type="ECO:0008006" key="3">
    <source>
        <dbReference type="Google" id="ProtNLM"/>
    </source>
</evidence>
<proteinExistence type="predicted"/>
<dbReference type="Gene3D" id="3.40.50.2300">
    <property type="match status" value="1"/>
</dbReference>
<name>A0A1D1V644_RAMVA</name>
<sequence>MEPLMNARFFGGISSFISWNVSDNGPNEFVTAVYEAVDVLGQILNRSLQEKTSLSGRALASHALNRSFAAELREVFIDMFGERKSLHCVADFNVNNNTFQNVMVYKTSEHSFTAFDKGEIDWSGSMGAPPNEPRCGYTGDRCDTSQHWIGATVGKVLGAAAGVLLAGPGFLVLALRNSVTLDLYVAVKPRDTQ</sequence>
<dbReference type="STRING" id="947166.A0A1D1V644"/>
<evidence type="ECO:0000313" key="1">
    <source>
        <dbReference type="EMBL" id="GAU97189.1"/>
    </source>
</evidence>
<dbReference type="InterPro" id="IPR028082">
    <property type="entry name" value="Peripla_BP_I"/>
</dbReference>
<dbReference type="EMBL" id="BDGG01000004">
    <property type="protein sequence ID" value="GAU97189.1"/>
    <property type="molecule type" value="Genomic_DNA"/>
</dbReference>
<accession>A0A1D1V644</accession>
<reference evidence="1 2" key="1">
    <citation type="journal article" date="2016" name="Nat. Commun.">
        <title>Extremotolerant tardigrade genome and improved radiotolerance of human cultured cells by tardigrade-unique protein.</title>
        <authorList>
            <person name="Hashimoto T."/>
            <person name="Horikawa D.D."/>
            <person name="Saito Y."/>
            <person name="Kuwahara H."/>
            <person name="Kozuka-Hata H."/>
            <person name="Shin-I T."/>
            <person name="Minakuchi Y."/>
            <person name="Ohishi K."/>
            <person name="Motoyama A."/>
            <person name="Aizu T."/>
            <person name="Enomoto A."/>
            <person name="Kondo K."/>
            <person name="Tanaka S."/>
            <person name="Hara Y."/>
            <person name="Koshikawa S."/>
            <person name="Sagara H."/>
            <person name="Miura T."/>
            <person name="Yokobori S."/>
            <person name="Miyagawa K."/>
            <person name="Suzuki Y."/>
            <person name="Kubo T."/>
            <person name="Oyama M."/>
            <person name="Kohara Y."/>
            <person name="Fujiyama A."/>
            <person name="Arakawa K."/>
            <person name="Katayama T."/>
            <person name="Toyoda A."/>
            <person name="Kunieda T."/>
        </authorList>
    </citation>
    <scope>NUCLEOTIDE SEQUENCE [LARGE SCALE GENOMIC DNA]</scope>
    <source>
        <strain evidence="1 2">YOKOZUNA-1</strain>
    </source>
</reference>
<dbReference type="Proteomes" id="UP000186922">
    <property type="component" value="Unassembled WGS sequence"/>
</dbReference>